<evidence type="ECO:0000313" key="3">
    <source>
        <dbReference type="Proteomes" id="UP000023152"/>
    </source>
</evidence>
<evidence type="ECO:0000313" key="2">
    <source>
        <dbReference type="EMBL" id="ETO30908.1"/>
    </source>
</evidence>
<sequence length="249" mass="29109">MGWTDSINHLESERPDVAAILFGSFFSWLLLWGFFRRVFRVPVYVTPPSHLAIVHFVASCVFLIEKYFDGAKWGLYILIGYLIIVYVIFAWYLVLPFAMNYSLRFDLPQRKVIKKVSFLGFFFLFFFFIILFSLSNIIVLESYFSLQNRHNAVIALTLFGLLYTFAFILFESVAEIMTEGTMFGKQIISSGLVPRYPNSDFVTVSQFLFFLCNKKKKKRGNERRDSDEKKKVLSSILIRSQKKKCFVDL</sequence>
<keyword evidence="3" id="KW-1185">Reference proteome</keyword>
<protein>
    <submittedName>
        <fullName evidence="2">Uncharacterized protein</fullName>
    </submittedName>
</protein>
<feature type="transmembrane region" description="Helical" evidence="1">
    <location>
        <begin position="74"/>
        <end position="95"/>
    </location>
</feature>
<dbReference type="EMBL" id="ASPP01005244">
    <property type="protein sequence ID" value="ETO30908.1"/>
    <property type="molecule type" value="Genomic_DNA"/>
</dbReference>
<keyword evidence="1" id="KW-0472">Membrane</keyword>
<organism evidence="2 3">
    <name type="scientific">Reticulomyxa filosa</name>
    <dbReference type="NCBI Taxonomy" id="46433"/>
    <lineage>
        <taxon>Eukaryota</taxon>
        <taxon>Sar</taxon>
        <taxon>Rhizaria</taxon>
        <taxon>Retaria</taxon>
        <taxon>Foraminifera</taxon>
        <taxon>Monothalamids</taxon>
        <taxon>Reticulomyxidae</taxon>
        <taxon>Reticulomyxa</taxon>
    </lineage>
</organism>
<comment type="caution">
    <text evidence="2">The sequence shown here is derived from an EMBL/GenBank/DDBJ whole genome shotgun (WGS) entry which is preliminary data.</text>
</comment>
<feature type="transmembrane region" description="Helical" evidence="1">
    <location>
        <begin position="51"/>
        <end position="68"/>
    </location>
</feature>
<feature type="transmembrane region" description="Helical" evidence="1">
    <location>
        <begin position="116"/>
        <end position="140"/>
    </location>
</feature>
<keyword evidence="1" id="KW-0812">Transmembrane</keyword>
<feature type="transmembrane region" description="Helical" evidence="1">
    <location>
        <begin position="20"/>
        <end position="39"/>
    </location>
</feature>
<proteinExistence type="predicted"/>
<gene>
    <name evidence="2" type="ORF">RFI_06212</name>
</gene>
<dbReference type="Proteomes" id="UP000023152">
    <property type="component" value="Unassembled WGS sequence"/>
</dbReference>
<reference evidence="2 3" key="1">
    <citation type="journal article" date="2013" name="Curr. Biol.">
        <title>The Genome of the Foraminiferan Reticulomyxa filosa.</title>
        <authorList>
            <person name="Glockner G."/>
            <person name="Hulsmann N."/>
            <person name="Schleicher M."/>
            <person name="Noegel A.A."/>
            <person name="Eichinger L."/>
            <person name="Gallinger C."/>
            <person name="Pawlowski J."/>
            <person name="Sierra R."/>
            <person name="Euteneuer U."/>
            <person name="Pillet L."/>
            <person name="Moustafa A."/>
            <person name="Platzer M."/>
            <person name="Groth M."/>
            <person name="Szafranski K."/>
            <person name="Schliwa M."/>
        </authorList>
    </citation>
    <scope>NUCLEOTIDE SEQUENCE [LARGE SCALE GENOMIC DNA]</scope>
</reference>
<keyword evidence="1" id="KW-1133">Transmembrane helix</keyword>
<accession>X6NYG6</accession>
<evidence type="ECO:0000256" key="1">
    <source>
        <dbReference type="SAM" id="Phobius"/>
    </source>
</evidence>
<dbReference type="AlphaFoldDB" id="X6NYG6"/>
<name>X6NYG6_RETFI</name>
<feature type="transmembrane region" description="Helical" evidence="1">
    <location>
        <begin position="152"/>
        <end position="170"/>
    </location>
</feature>